<organism evidence="1 2">
    <name type="scientific">Deinococcus humi</name>
    <dbReference type="NCBI Taxonomy" id="662880"/>
    <lineage>
        <taxon>Bacteria</taxon>
        <taxon>Thermotogati</taxon>
        <taxon>Deinococcota</taxon>
        <taxon>Deinococci</taxon>
        <taxon>Deinococcales</taxon>
        <taxon>Deinococcaceae</taxon>
        <taxon>Deinococcus</taxon>
    </lineage>
</organism>
<dbReference type="RefSeq" id="WP_184132726.1">
    <property type="nucleotide sequence ID" value="NZ_JACHFL010000006.1"/>
</dbReference>
<accession>A0A7W8NDU0</accession>
<evidence type="ECO:0008006" key="3">
    <source>
        <dbReference type="Google" id="ProtNLM"/>
    </source>
</evidence>
<keyword evidence="2" id="KW-1185">Reference proteome</keyword>
<evidence type="ECO:0000313" key="1">
    <source>
        <dbReference type="EMBL" id="MBB5363569.1"/>
    </source>
</evidence>
<proteinExistence type="predicted"/>
<comment type="caution">
    <text evidence="1">The sequence shown here is derived from an EMBL/GenBank/DDBJ whole genome shotgun (WGS) entry which is preliminary data.</text>
</comment>
<gene>
    <name evidence="1" type="ORF">HNQ08_002675</name>
</gene>
<name>A0A7W8NDU0_9DEIO</name>
<dbReference type="EMBL" id="JACHFL010000006">
    <property type="protein sequence ID" value="MBB5363569.1"/>
    <property type="molecule type" value="Genomic_DNA"/>
</dbReference>
<reference evidence="1 2" key="1">
    <citation type="submission" date="2020-08" db="EMBL/GenBank/DDBJ databases">
        <title>Genomic Encyclopedia of Type Strains, Phase IV (KMG-IV): sequencing the most valuable type-strain genomes for metagenomic binning, comparative biology and taxonomic classification.</title>
        <authorList>
            <person name="Goeker M."/>
        </authorList>
    </citation>
    <scope>NUCLEOTIDE SEQUENCE [LARGE SCALE GENOMIC DNA]</scope>
    <source>
        <strain evidence="1 2">DSM 27939</strain>
    </source>
</reference>
<sequence>MNLTTLKARGLQAALVIGRRQHPCPVRALLRLLRAALQQLLAPVVRAQR</sequence>
<dbReference type="AlphaFoldDB" id="A0A7W8NDU0"/>
<evidence type="ECO:0000313" key="2">
    <source>
        <dbReference type="Proteomes" id="UP000552709"/>
    </source>
</evidence>
<protein>
    <recommendedName>
        <fullName evidence="3">Transposase</fullName>
    </recommendedName>
</protein>
<dbReference type="Proteomes" id="UP000552709">
    <property type="component" value="Unassembled WGS sequence"/>
</dbReference>